<dbReference type="STRING" id="6238.A8Y2V0"/>
<evidence type="ECO:0000313" key="10">
    <source>
        <dbReference type="EMBL" id="CAP39284.1"/>
    </source>
</evidence>
<dbReference type="GO" id="GO:0007169">
    <property type="term" value="P:cell surface receptor protein tyrosine kinase signaling pathway"/>
    <property type="evidence" value="ECO:0000318"/>
    <property type="project" value="GO_Central"/>
</dbReference>
<sequence length="618" mass="69910">MTHQCLKYLASSAALVSTLAFPSPAADDSHENWSSHKSKFSPWTPTPKPSTMDAGTQTNDLRTTRNNNNNNNNENYGSLSPSDIRYLETITNLSQQALNNVRSTLDTLNGMDPPITQQPRAQYQVGWGNQPYQQNSWTPPPYPTLPPDSHPTTPQYYDPYYGGDHKNNERGGVNAVALGLGLGIPLGVIACALAVFIFFWCRKRRRQNRNPFPVPFAKKGNDYETQLDSPAYSISSSYTRIMRSVVSVPLNDIKNLSTGRKHSVKFLFESIVSNLHFMIFLICFTSCTPENFRHDPWLLDRNNLEINYSKKLGSGAFCNVFKGKINGEAPVSTIHPGQRTQQLRDCPVAVKMLPSFADDAARSDFMQEINFMKSLAYHPHLVSMLGFVADRKSPYLLVEFCEHGDLLHMIRNRKQEIIDGPAVSLDGLKIKDLLMFSWQISNGLEYLNNIGCIHRDIAARNVLVDSSNTCKIGDFGLCRLTDSLLYTARGGRLPLKWMAPESLSSYEYSFKSDVWSYGVLLWELFSLGEVPYAEVQTTELLTTHRSGKRLLKPEYCPDEIYDVMRSCWQELPDDRPAFQQTCSILAQMLEKATENYGYLIPKHFNNQTRDPSEQCDNV</sequence>
<keyword evidence="5" id="KW-0829">Tyrosine-protein kinase</keyword>
<dbReference type="FunCoup" id="A8Y2V0">
    <property type="interactions" value="2"/>
</dbReference>
<dbReference type="eggNOG" id="KOG0200">
    <property type="taxonomic scope" value="Eukaryota"/>
</dbReference>
<feature type="transmembrane region" description="Helical" evidence="7">
    <location>
        <begin position="175"/>
        <end position="201"/>
    </location>
</feature>
<feature type="signal peptide" evidence="8">
    <location>
        <begin position="1"/>
        <end position="20"/>
    </location>
</feature>
<feature type="compositionally biased region" description="Low complexity" evidence="6">
    <location>
        <begin position="66"/>
        <end position="75"/>
    </location>
</feature>
<dbReference type="EMBL" id="HE601156">
    <property type="protein sequence ID" value="CAP39284.1"/>
    <property type="molecule type" value="Genomic_DNA"/>
</dbReference>
<evidence type="ECO:0000256" key="7">
    <source>
        <dbReference type="SAM" id="Phobius"/>
    </source>
</evidence>
<evidence type="ECO:0000256" key="2">
    <source>
        <dbReference type="ARBA" id="ARBA00022741"/>
    </source>
</evidence>
<dbReference type="InterPro" id="IPR008266">
    <property type="entry name" value="Tyr_kinase_AS"/>
</dbReference>
<proteinExistence type="predicted"/>
<evidence type="ECO:0000256" key="6">
    <source>
        <dbReference type="SAM" id="MobiDB-lite"/>
    </source>
</evidence>
<name>A8Y2V0_CAEBR</name>
<feature type="domain" description="Protein kinase" evidence="9">
    <location>
        <begin position="306"/>
        <end position="599"/>
    </location>
</feature>
<dbReference type="InParanoid" id="A8Y2V0"/>
<dbReference type="PANTHER" id="PTHR24416:SF600">
    <property type="entry name" value="PDGF- AND VEGF-RECEPTOR RELATED, ISOFORM J"/>
    <property type="match status" value="1"/>
</dbReference>
<dbReference type="CDD" id="cd00192">
    <property type="entry name" value="PTKc"/>
    <property type="match status" value="1"/>
</dbReference>
<dbReference type="OMA" id="NIGCIHR"/>
<dbReference type="InterPro" id="IPR000719">
    <property type="entry name" value="Prot_kinase_dom"/>
</dbReference>
<feature type="transmembrane region" description="Helical" evidence="7">
    <location>
        <begin position="264"/>
        <end position="282"/>
    </location>
</feature>
<keyword evidence="7" id="KW-1133">Transmembrane helix</keyword>
<dbReference type="SMART" id="SM00219">
    <property type="entry name" value="TyrKc"/>
    <property type="match status" value="1"/>
</dbReference>
<dbReference type="PANTHER" id="PTHR24416">
    <property type="entry name" value="TYROSINE-PROTEIN KINASE RECEPTOR"/>
    <property type="match status" value="1"/>
</dbReference>
<evidence type="ECO:0000259" key="9">
    <source>
        <dbReference type="PROSITE" id="PS50011"/>
    </source>
</evidence>
<dbReference type="PROSITE" id="PS50011">
    <property type="entry name" value="PROTEIN_KINASE_DOM"/>
    <property type="match status" value="1"/>
</dbReference>
<accession>A8Y2V0</accession>
<dbReference type="Gene3D" id="3.30.200.20">
    <property type="entry name" value="Phosphorylase Kinase, domain 1"/>
    <property type="match status" value="1"/>
</dbReference>
<dbReference type="InterPro" id="IPR011009">
    <property type="entry name" value="Kinase-like_dom_sf"/>
</dbReference>
<feature type="region of interest" description="Disordered" evidence="6">
    <location>
        <begin position="23"/>
        <end position="80"/>
    </location>
</feature>
<keyword evidence="3" id="KW-0418">Kinase</keyword>
<evidence type="ECO:0000256" key="5">
    <source>
        <dbReference type="ARBA" id="ARBA00023137"/>
    </source>
</evidence>
<dbReference type="AlphaFoldDB" id="A8Y2V0"/>
<dbReference type="FunFam" id="3.30.200.20:FF:000575">
    <property type="entry name" value="Protein KINase"/>
    <property type="match status" value="1"/>
</dbReference>
<gene>
    <name evidence="12" type="primary">kin-9</name>
    <name evidence="10" type="synonym">Cbr-kin-9</name>
    <name evidence="12" type="ORF">CBG22767</name>
    <name evidence="10" type="ORF">CBG_22767</name>
</gene>
<keyword evidence="4" id="KW-0067">ATP-binding</keyword>
<dbReference type="PRINTS" id="PR00109">
    <property type="entry name" value="TYRKINASE"/>
</dbReference>
<keyword evidence="2" id="KW-0547">Nucleotide-binding</keyword>
<dbReference type="KEGG" id="cbr:CBG_22767"/>
<dbReference type="FunFam" id="1.10.510.10:FF:000554">
    <property type="entry name" value="Predicted protein"/>
    <property type="match status" value="1"/>
</dbReference>
<dbReference type="GO" id="GO:0005524">
    <property type="term" value="F:ATP binding"/>
    <property type="evidence" value="ECO:0007669"/>
    <property type="project" value="UniProtKB-KW"/>
</dbReference>
<dbReference type="GO" id="GO:0043235">
    <property type="term" value="C:receptor complex"/>
    <property type="evidence" value="ECO:0000318"/>
    <property type="project" value="GO_Central"/>
</dbReference>
<evidence type="ECO:0000256" key="4">
    <source>
        <dbReference type="ARBA" id="ARBA00022840"/>
    </source>
</evidence>
<reference evidence="10 11" key="1">
    <citation type="journal article" date="2003" name="PLoS Biol.">
        <title>The genome sequence of Caenorhabditis briggsae: a platform for comparative genomics.</title>
        <authorList>
            <person name="Stein L.D."/>
            <person name="Bao Z."/>
            <person name="Blasiar D."/>
            <person name="Blumenthal T."/>
            <person name="Brent M.R."/>
            <person name="Chen N."/>
            <person name="Chinwalla A."/>
            <person name="Clarke L."/>
            <person name="Clee C."/>
            <person name="Coghlan A."/>
            <person name="Coulson A."/>
            <person name="D'Eustachio P."/>
            <person name="Fitch D.H."/>
            <person name="Fulton L.A."/>
            <person name="Fulton R.E."/>
            <person name="Griffiths-Jones S."/>
            <person name="Harris T.W."/>
            <person name="Hillier L.W."/>
            <person name="Kamath R."/>
            <person name="Kuwabara P.E."/>
            <person name="Mardis E.R."/>
            <person name="Marra M.A."/>
            <person name="Miner T.L."/>
            <person name="Minx P."/>
            <person name="Mullikin J.C."/>
            <person name="Plumb R.W."/>
            <person name="Rogers J."/>
            <person name="Schein J.E."/>
            <person name="Sohrmann M."/>
            <person name="Spieth J."/>
            <person name="Stajich J.E."/>
            <person name="Wei C."/>
            <person name="Willey D."/>
            <person name="Wilson R.K."/>
            <person name="Durbin R."/>
            <person name="Waterston R.H."/>
        </authorList>
    </citation>
    <scope>NUCLEOTIDE SEQUENCE [LARGE SCALE GENOMIC DNA]</scope>
    <source>
        <strain evidence="10 11">AF16</strain>
    </source>
</reference>
<keyword evidence="8" id="KW-0732">Signal</keyword>
<dbReference type="InterPro" id="IPR001245">
    <property type="entry name" value="Ser-Thr/Tyr_kinase_cat_dom"/>
</dbReference>
<evidence type="ECO:0000313" key="12">
    <source>
        <dbReference type="WormBase" id="CBG22767a"/>
    </source>
</evidence>
<dbReference type="InterPro" id="IPR050122">
    <property type="entry name" value="RTK"/>
</dbReference>
<dbReference type="CTD" id="8587513"/>
<dbReference type="InterPro" id="IPR020635">
    <property type="entry name" value="Tyr_kinase_cat_dom"/>
</dbReference>
<protein>
    <submittedName>
        <fullName evidence="10">Protein CBR-KIN-9</fullName>
    </submittedName>
</protein>
<evidence type="ECO:0000313" key="11">
    <source>
        <dbReference type="Proteomes" id="UP000008549"/>
    </source>
</evidence>
<evidence type="ECO:0000256" key="3">
    <source>
        <dbReference type="ARBA" id="ARBA00022777"/>
    </source>
</evidence>
<dbReference type="GO" id="GO:0005886">
    <property type="term" value="C:plasma membrane"/>
    <property type="evidence" value="ECO:0000318"/>
    <property type="project" value="GO_Central"/>
</dbReference>
<keyword evidence="11" id="KW-1185">Reference proteome</keyword>
<keyword evidence="7" id="KW-0812">Transmembrane</keyword>
<dbReference type="HOGENOM" id="CLU_035850_0_0_1"/>
<keyword evidence="7" id="KW-0472">Membrane</keyword>
<dbReference type="SUPFAM" id="SSF56112">
    <property type="entry name" value="Protein kinase-like (PK-like)"/>
    <property type="match status" value="1"/>
</dbReference>
<dbReference type="GeneID" id="8587513"/>
<dbReference type="PROSITE" id="PS00109">
    <property type="entry name" value="PROTEIN_KINASE_TYR"/>
    <property type="match status" value="1"/>
</dbReference>
<dbReference type="Proteomes" id="UP000008549">
    <property type="component" value="Unassembled WGS sequence"/>
</dbReference>
<reference evidence="10 11" key="2">
    <citation type="journal article" date="2011" name="PLoS Genet.">
        <title>Caenorhabditis briggsae recombinant inbred line genotypes reveal inter-strain incompatibility and the evolution of recombination.</title>
        <authorList>
            <person name="Ross J.A."/>
            <person name="Koboldt D.C."/>
            <person name="Staisch J.E."/>
            <person name="Chamberlin H.M."/>
            <person name="Gupta B.P."/>
            <person name="Miller R.D."/>
            <person name="Baird S.E."/>
            <person name="Haag E.S."/>
        </authorList>
    </citation>
    <scope>NUCLEOTIDE SEQUENCE [LARGE SCALE GENOMIC DNA]</scope>
    <source>
        <strain evidence="10 11">AF16</strain>
    </source>
</reference>
<organism evidence="10 11">
    <name type="scientific">Caenorhabditis briggsae</name>
    <dbReference type="NCBI Taxonomy" id="6238"/>
    <lineage>
        <taxon>Eukaryota</taxon>
        <taxon>Metazoa</taxon>
        <taxon>Ecdysozoa</taxon>
        <taxon>Nematoda</taxon>
        <taxon>Chromadorea</taxon>
        <taxon>Rhabditida</taxon>
        <taxon>Rhabditina</taxon>
        <taxon>Rhabditomorpha</taxon>
        <taxon>Rhabditoidea</taxon>
        <taxon>Rhabditidae</taxon>
        <taxon>Peloderinae</taxon>
        <taxon>Caenorhabditis</taxon>
    </lineage>
</organism>
<dbReference type="Pfam" id="PF07714">
    <property type="entry name" value="PK_Tyr_Ser-Thr"/>
    <property type="match status" value="1"/>
</dbReference>
<feature type="chain" id="PRO_5002734234" evidence="8">
    <location>
        <begin position="21"/>
        <end position="618"/>
    </location>
</feature>
<dbReference type="GO" id="GO:0004714">
    <property type="term" value="F:transmembrane receptor protein tyrosine kinase activity"/>
    <property type="evidence" value="ECO:0000318"/>
    <property type="project" value="GO_Central"/>
</dbReference>
<evidence type="ECO:0000256" key="1">
    <source>
        <dbReference type="ARBA" id="ARBA00022679"/>
    </source>
</evidence>
<keyword evidence="1" id="KW-0808">Transferase</keyword>
<dbReference type="WormBase" id="CBG22767a">
    <property type="protein sequence ID" value="CBP41511"/>
    <property type="gene ID" value="WBGene00041255"/>
    <property type="gene designation" value="Cbr-kin-9"/>
</dbReference>
<evidence type="ECO:0000256" key="8">
    <source>
        <dbReference type="SAM" id="SignalP"/>
    </source>
</evidence>
<dbReference type="RefSeq" id="XP_002645514.1">
    <property type="nucleotide sequence ID" value="XM_002645468.1"/>
</dbReference>
<dbReference type="Gene3D" id="1.10.510.10">
    <property type="entry name" value="Transferase(Phosphotransferase) domain 1"/>
    <property type="match status" value="1"/>
</dbReference>
<feature type="compositionally biased region" description="Polar residues" evidence="6">
    <location>
        <begin position="53"/>
        <end position="65"/>
    </location>
</feature>